<feature type="non-terminal residue" evidence="1">
    <location>
        <position position="1"/>
    </location>
</feature>
<organism evidence="1 2">
    <name type="scientific">Neurospora tetrasperma (strain FGSC 2508 / ATCC MYA-4615 / P0657)</name>
    <dbReference type="NCBI Taxonomy" id="510951"/>
    <lineage>
        <taxon>Eukaryota</taxon>
        <taxon>Fungi</taxon>
        <taxon>Dikarya</taxon>
        <taxon>Ascomycota</taxon>
        <taxon>Pezizomycotina</taxon>
        <taxon>Sordariomycetes</taxon>
        <taxon>Sordariomycetidae</taxon>
        <taxon>Sordariales</taxon>
        <taxon>Sordariaceae</taxon>
        <taxon>Neurospora</taxon>
    </lineage>
</organism>
<keyword evidence="2" id="KW-1185">Reference proteome</keyword>
<dbReference type="EMBL" id="GL891304">
    <property type="protein sequence ID" value="EGO58141.1"/>
    <property type="molecule type" value="Genomic_DNA"/>
</dbReference>
<evidence type="ECO:0000313" key="1">
    <source>
        <dbReference type="EMBL" id="EGO58141.1"/>
    </source>
</evidence>
<reference evidence="2" key="1">
    <citation type="journal article" date="2011" name="Genetics">
        <title>Massive changes in genome architecture accompany the transition to self-fertility in the filamentous fungus Neurospora tetrasperma.</title>
        <authorList>
            <person name="Ellison C.E."/>
            <person name="Stajich J.E."/>
            <person name="Jacobson D.J."/>
            <person name="Natvig D.O."/>
            <person name="Lapidus A."/>
            <person name="Foster B."/>
            <person name="Aerts A."/>
            <person name="Riley R."/>
            <person name="Lindquist E.A."/>
            <person name="Grigoriev I.V."/>
            <person name="Taylor J.W."/>
        </authorList>
    </citation>
    <scope>NUCLEOTIDE SEQUENCE [LARGE SCALE GENOMIC DNA]</scope>
    <source>
        <strain evidence="2">FGSC 2508 / P0657</strain>
    </source>
</reference>
<proteinExistence type="predicted"/>
<gene>
    <name evidence="1" type="ORF">NEUTE1DRAFT_42117</name>
</gene>
<dbReference type="HOGENOM" id="CLU_2711645_0_0_1"/>
<protein>
    <submittedName>
        <fullName evidence="1">Uncharacterized protein</fullName>
    </submittedName>
</protein>
<accession>F8MJV4</accession>
<dbReference type="Proteomes" id="UP000008065">
    <property type="component" value="Unassembled WGS sequence"/>
</dbReference>
<dbReference type="VEuPathDB" id="FungiDB:NEUTE1DRAFT_42117"/>
<evidence type="ECO:0000313" key="2">
    <source>
        <dbReference type="Proteomes" id="UP000008065"/>
    </source>
</evidence>
<name>F8MJV4_NEUT8</name>
<sequence>ELQPSSPRAVDSSTQLVGPRCGTVLAHRPMVEILPFPRLAVATMPPGSAILSLILRSFHGDRDWSLCGTWDGR</sequence>
<dbReference type="AlphaFoldDB" id="F8MJV4"/>
<dbReference type="RefSeq" id="XP_009850286.1">
    <property type="nucleotide sequence ID" value="XM_009851984.1"/>
</dbReference>
<dbReference type="KEGG" id="nte:NEUTE1DRAFT42117"/>
<dbReference type="GeneID" id="20827829"/>